<evidence type="ECO:0000256" key="5">
    <source>
        <dbReference type="ARBA" id="ARBA00023136"/>
    </source>
</evidence>
<feature type="transmembrane region" description="Helical" evidence="7">
    <location>
        <begin position="250"/>
        <end position="269"/>
    </location>
</feature>
<feature type="region of interest" description="Disordered" evidence="6">
    <location>
        <begin position="296"/>
        <end position="323"/>
    </location>
</feature>
<gene>
    <name evidence="9" type="ORF">MUN33_09375</name>
</gene>
<feature type="transmembrane region" description="Helical" evidence="7">
    <location>
        <begin position="275"/>
        <end position="293"/>
    </location>
</feature>
<dbReference type="InterPro" id="IPR050638">
    <property type="entry name" value="AA-Vitamin_Transporters"/>
</dbReference>
<protein>
    <submittedName>
        <fullName evidence="9">EamA family transporter</fullName>
    </submittedName>
</protein>
<evidence type="ECO:0000313" key="9">
    <source>
        <dbReference type="EMBL" id="MCJ7858920.1"/>
    </source>
</evidence>
<feature type="transmembrane region" description="Helical" evidence="7">
    <location>
        <begin position="126"/>
        <end position="145"/>
    </location>
</feature>
<comment type="caution">
    <text evidence="9">The sequence shown here is derived from an EMBL/GenBank/DDBJ whole genome shotgun (WGS) entry which is preliminary data.</text>
</comment>
<organism evidence="9 10">
    <name type="scientific">Corynebacterium kalidii</name>
    <dbReference type="NCBI Taxonomy" id="2931982"/>
    <lineage>
        <taxon>Bacteria</taxon>
        <taxon>Bacillati</taxon>
        <taxon>Actinomycetota</taxon>
        <taxon>Actinomycetes</taxon>
        <taxon>Mycobacteriales</taxon>
        <taxon>Corynebacteriaceae</taxon>
        <taxon>Corynebacterium</taxon>
    </lineage>
</organism>
<evidence type="ECO:0000256" key="4">
    <source>
        <dbReference type="ARBA" id="ARBA00022989"/>
    </source>
</evidence>
<name>A0A9X1WHS8_9CORY</name>
<dbReference type="RefSeq" id="WP_244804649.1">
    <property type="nucleotide sequence ID" value="NZ_JALIEA010000013.1"/>
</dbReference>
<feature type="domain" description="EamA" evidence="8">
    <location>
        <begin position="11"/>
        <end position="143"/>
    </location>
</feature>
<evidence type="ECO:0000256" key="3">
    <source>
        <dbReference type="ARBA" id="ARBA00022692"/>
    </source>
</evidence>
<dbReference type="GO" id="GO:0016020">
    <property type="term" value="C:membrane"/>
    <property type="evidence" value="ECO:0007669"/>
    <property type="project" value="UniProtKB-SubCell"/>
</dbReference>
<dbReference type="PANTHER" id="PTHR32322">
    <property type="entry name" value="INNER MEMBRANE TRANSPORTER"/>
    <property type="match status" value="1"/>
</dbReference>
<feature type="transmembrane region" description="Helical" evidence="7">
    <location>
        <begin position="157"/>
        <end position="176"/>
    </location>
</feature>
<keyword evidence="4 7" id="KW-1133">Transmembrane helix</keyword>
<dbReference type="EMBL" id="JALIEA010000013">
    <property type="protein sequence ID" value="MCJ7858920.1"/>
    <property type="molecule type" value="Genomic_DNA"/>
</dbReference>
<evidence type="ECO:0000256" key="2">
    <source>
        <dbReference type="ARBA" id="ARBA00007362"/>
    </source>
</evidence>
<dbReference type="InterPro" id="IPR000620">
    <property type="entry name" value="EamA_dom"/>
</dbReference>
<keyword evidence="3 7" id="KW-0812">Transmembrane</keyword>
<reference evidence="9" key="1">
    <citation type="submission" date="2022-04" db="EMBL/GenBank/DDBJ databases">
        <title>Corynebacterium kalidii LD5P10.</title>
        <authorList>
            <person name="Sun J.Q."/>
        </authorList>
    </citation>
    <scope>NUCLEOTIDE SEQUENCE</scope>
    <source>
        <strain evidence="9">LD5P10</strain>
    </source>
</reference>
<dbReference type="AlphaFoldDB" id="A0A9X1WHS8"/>
<feature type="transmembrane region" description="Helical" evidence="7">
    <location>
        <begin position="188"/>
        <end position="214"/>
    </location>
</feature>
<proteinExistence type="inferred from homology"/>
<evidence type="ECO:0000313" key="10">
    <source>
        <dbReference type="Proteomes" id="UP001139207"/>
    </source>
</evidence>
<keyword evidence="5 7" id="KW-0472">Membrane</keyword>
<feature type="transmembrane region" description="Helical" evidence="7">
    <location>
        <begin position="71"/>
        <end position="88"/>
    </location>
</feature>
<comment type="similarity">
    <text evidence="2">Belongs to the EamA transporter family.</text>
</comment>
<feature type="domain" description="EamA" evidence="8">
    <location>
        <begin position="158"/>
        <end position="291"/>
    </location>
</feature>
<evidence type="ECO:0000256" key="6">
    <source>
        <dbReference type="SAM" id="MobiDB-lite"/>
    </source>
</evidence>
<dbReference type="Pfam" id="PF00892">
    <property type="entry name" value="EamA"/>
    <property type="match status" value="2"/>
</dbReference>
<comment type="subcellular location">
    <subcellularLocation>
        <location evidence="1">Membrane</location>
        <topology evidence="1">Multi-pass membrane protein</topology>
    </subcellularLocation>
</comment>
<feature type="transmembrane region" description="Helical" evidence="7">
    <location>
        <begin position="37"/>
        <end position="59"/>
    </location>
</feature>
<feature type="transmembrane region" description="Helical" evidence="7">
    <location>
        <begin position="94"/>
        <end position="114"/>
    </location>
</feature>
<dbReference type="Proteomes" id="UP001139207">
    <property type="component" value="Unassembled WGS sequence"/>
</dbReference>
<sequence length="323" mass="32036">MNGRSNSPLALAAIATTAVLWGTTGTAATFSPGVGPLAAGAAALGIGGILQAVVALPELRRRFRELLGHRGLVVAGAVAVFTYPLAFYSSMHLAGVAVGTVVSLGSAPLFAGLIEWMTTGRAPSARWFASVVVGVVGAVLISTATAPTGAEGPGSTVPGLLLGLLAGASYAVYSWVASRLMGAGVGRGAAMGSVFGLGGVLLLPVLVVTGAPILDSVQNVAVAAYMALIPMFLGYVLFGYGLTRLRPSTATTVTLLEPAVAAALAVFVVGEQLSGAGWTGVALIGGSLVILGAPSPMRRGGRGGRRGGRDDAAPGPVGRPSRP</sequence>
<evidence type="ECO:0000259" key="8">
    <source>
        <dbReference type="Pfam" id="PF00892"/>
    </source>
</evidence>
<feature type="transmembrane region" description="Helical" evidence="7">
    <location>
        <begin position="220"/>
        <end position="238"/>
    </location>
</feature>
<dbReference type="PANTHER" id="PTHR32322:SF2">
    <property type="entry name" value="EAMA DOMAIN-CONTAINING PROTEIN"/>
    <property type="match status" value="1"/>
</dbReference>
<dbReference type="SUPFAM" id="SSF103481">
    <property type="entry name" value="Multidrug resistance efflux transporter EmrE"/>
    <property type="match status" value="2"/>
</dbReference>
<evidence type="ECO:0000256" key="1">
    <source>
        <dbReference type="ARBA" id="ARBA00004141"/>
    </source>
</evidence>
<dbReference type="InterPro" id="IPR037185">
    <property type="entry name" value="EmrE-like"/>
</dbReference>
<keyword evidence="10" id="KW-1185">Reference proteome</keyword>
<accession>A0A9X1WHS8</accession>
<evidence type="ECO:0000256" key="7">
    <source>
        <dbReference type="SAM" id="Phobius"/>
    </source>
</evidence>